<dbReference type="KEGG" id="vg:26636086"/>
<proteinExistence type="predicted"/>
<evidence type="ECO:0000313" key="2">
    <source>
        <dbReference type="Proteomes" id="UP000204415"/>
    </source>
</evidence>
<keyword evidence="2" id="KW-1185">Reference proteome</keyword>
<evidence type="ECO:0000313" key="1">
    <source>
        <dbReference type="EMBL" id="AKG94181.1"/>
    </source>
</evidence>
<accession>A0A0F7DD04</accession>
<dbReference type="RefSeq" id="YP_009209667.1">
    <property type="nucleotide sequence ID" value="NC_028924.1"/>
</dbReference>
<sequence length="65" mass="7738">MKTIKITTPYEVIRIEDCNERDVALFKEHVDEFLQSDEEVWVLNNGSFELLLTKHIVKRSLINIY</sequence>
<dbReference type="Proteomes" id="UP000204415">
    <property type="component" value="Segment"/>
</dbReference>
<dbReference type="EMBL" id="KR136259">
    <property type="protein sequence ID" value="AKG94181.1"/>
    <property type="molecule type" value="Genomic_DNA"/>
</dbReference>
<dbReference type="GeneID" id="26636086"/>
<name>A0A0F7DD04_9CAUD</name>
<organism evidence="1 2">
    <name type="scientific">Polaribacter phage P12002L</name>
    <dbReference type="NCBI Taxonomy" id="1647386"/>
    <lineage>
        <taxon>Viruses</taxon>
        <taxon>Duplodnaviria</taxon>
        <taxon>Heunggongvirae</taxon>
        <taxon>Uroviricota</taxon>
        <taxon>Caudoviricetes</taxon>
        <taxon>Incheonvirus</taxon>
        <taxon>Incheonvirus P12002L</taxon>
    </lineage>
</organism>
<reference evidence="1 2" key="1">
    <citation type="journal article" date="2015" name="Stand. Genomic Sci.">
        <title>Complete genome sequences of bacteriophages P12002L and P12002S, two lytic phages that infect a marine Polaribacter strain.</title>
        <authorList>
            <person name="Kang I."/>
            <person name="Jang H."/>
            <person name="Cho J.-C."/>
        </authorList>
    </citation>
    <scope>NUCLEOTIDE SEQUENCE [LARGE SCALE GENOMIC DNA]</scope>
</reference>
<dbReference type="OrthoDB" id="36256at10239"/>
<gene>
    <name evidence="1" type="ORF">P12002L_0007</name>
</gene>
<protein>
    <submittedName>
        <fullName evidence="1">Uncharacterized protein</fullName>
    </submittedName>
</protein>